<feature type="region of interest" description="Disordered" evidence="7">
    <location>
        <begin position="1"/>
        <end position="29"/>
    </location>
</feature>
<dbReference type="InterPro" id="IPR011989">
    <property type="entry name" value="ARM-like"/>
</dbReference>
<dbReference type="SMART" id="SM00185">
    <property type="entry name" value="ARM"/>
    <property type="match status" value="8"/>
</dbReference>
<dbReference type="Gene3D" id="1.25.10.10">
    <property type="entry name" value="Leucine-rich Repeat Variant"/>
    <property type="match status" value="1"/>
</dbReference>
<comment type="caution">
    <text evidence="9">The sequence shown here is derived from an EMBL/GenBank/DDBJ whole genome shotgun (WGS) entry which is preliminary data.</text>
</comment>
<dbReference type="PIRSF" id="PIRSF005673">
    <property type="entry name" value="Importin_alpha"/>
    <property type="match status" value="1"/>
</dbReference>
<dbReference type="InterPro" id="IPR024931">
    <property type="entry name" value="Importin_alpha"/>
</dbReference>
<evidence type="ECO:0000256" key="3">
    <source>
        <dbReference type="ARBA" id="ARBA00022737"/>
    </source>
</evidence>
<dbReference type="InterPro" id="IPR000225">
    <property type="entry name" value="Armadillo"/>
</dbReference>
<dbReference type="PROSITE" id="PS51214">
    <property type="entry name" value="IBB"/>
    <property type="match status" value="1"/>
</dbReference>
<dbReference type="EMBL" id="CAJHNH020004746">
    <property type="protein sequence ID" value="CAG5131546.1"/>
    <property type="molecule type" value="Genomic_DNA"/>
</dbReference>
<evidence type="ECO:0000256" key="1">
    <source>
        <dbReference type="ARBA" id="ARBA00010394"/>
    </source>
</evidence>
<accession>A0A8S3ZXL5</accession>
<reference evidence="9" key="1">
    <citation type="submission" date="2021-04" db="EMBL/GenBank/DDBJ databases">
        <authorList>
            <consortium name="Molecular Ecology Group"/>
        </authorList>
    </citation>
    <scope>NUCLEOTIDE SEQUENCE</scope>
</reference>
<sequence length="524" mass="57811">MAENTPTGGHTARFSAYKNKGRDIEDLRRRRVETSVELRKQKKEETLLKRRNVEVSDEEPPSPLQEQNKHVMSMPEIIAGIKGKDSAVVLKCTESVRRLLSREKNPPIERVIEAGLVNTLVTFLDANDKPNLQFEAAWALTNIASGTSEQTQVVVRAGAVPHFVRLLSSPSMSLVEQCVWALGNIAGDGAEMRDMITSHGIIEPLMRLVDMGAPASFLRNVTWTFSNLCRNKNPPPKMKAIQACLPALRALIQHPDREVLADTCWALSYITDGANQQIQEVVDLPGVLPRLVELLGSTDASVVTPALRTIGNIVTGDDCQTQAVLDTGVLQMMPGLLQHSKNSIKKEACWMLSNVTAGSTEQIQAVINHNLLPLLIDVLCTGDFKSQKEATWAVTNLTSGGTTEQISYVVQCGALKPLCDLLVSKDTKLLHVLLDGIINILEAADKVGQTEPVCMMMEEVAGLDKIEQLQNHENVQVYKKAYEIIEKYFSEEGEDKELAPESNEESAQYQFNTNSINPTQGFNF</sequence>
<feature type="compositionally biased region" description="Polar residues" evidence="7">
    <location>
        <begin position="505"/>
        <end position="524"/>
    </location>
</feature>
<keyword evidence="10" id="KW-1185">Reference proteome</keyword>
<keyword evidence="2 5" id="KW-0813">Transport</keyword>
<gene>
    <name evidence="9" type="ORF">CUNI_LOCUS17104</name>
</gene>
<dbReference type="InterPro" id="IPR032413">
    <property type="entry name" value="Arm_3"/>
</dbReference>
<dbReference type="PROSITE" id="PS50176">
    <property type="entry name" value="ARM_REPEAT"/>
    <property type="match status" value="3"/>
</dbReference>
<name>A0A8S3ZXL5_9EUPU</name>
<feature type="compositionally biased region" description="Basic and acidic residues" evidence="7">
    <location>
        <begin position="20"/>
        <end position="29"/>
    </location>
</feature>
<evidence type="ECO:0000256" key="7">
    <source>
        <dbReference type="SAM" id="MobiDB-lite"/>
    </source>
</evidence>
<feature type="repeat" description="ARM" evidence="6">
    <location>
        <begin position="286"/>
        <end position="328"/>
    </location>
</feature>
<feature type="repeat" description="ARM" evidence="6">
    <location>
        <begin position="115"/>
        <end position="158"/>
    </location>
</feature>
<evidence type="ECO:0000256" key="4">
    <source>
        <dbReference type="ARBA" id="ARBA00022927"/>
    </source>
</evidence>
<dbReference type="GO" id="GO:0061608">
    <property type="term" value="F:nuclear import signal receptor activity"/>
    <property type="evidence" value="ECO:0007669"/>
    <property type="project" value="InterPro"/>
</dbReference>
<evidence type="ECO:0000256" key="5">
    <source>
        <dbReference type="PIRNR" id="PIRNR005673"/>
    </source>
</evidence>
<keyword evidence="4 5" id="KW-0653">Protein transport</keyword>
<feature type="region of interest" description="Disordered" evidence="7">
    <location>
        <begin position="495"/>
        <end position="524"/>
    </location>
</feature>
<dbReference type="PANTHER" id="PTHR23316">
    <property type="entry name" value="IMPORTIN ALPHA"/>
    <property type="match status" value="1"/>
</dbReference>
<feature type="repeat" description="ARM" evidence="6">
    <location>
        <begin position="158"/>
        <end position="200"/>
    </location>
</feature>
<evidence type="ECO:0000256" key="2">
    <source>
        <dbReference type="ARBA" id="ARBA00022448"/>
    </source>
</evidence>
<dbReference type="InterPro" id="IPR002652">
    <property type="entry name" value="Importin-a_IBB"/>
</dbReference>
<dbReference type="OrthoDB" id="29145at2759"/>
<dbReference type="InterPro" id="IPR016024">
    <property type="entry name" value="ARM-type_fold"/>
</dbReference>
<dbReference type="InterPro" id="IPR036975">
    <property type="entry name" value="Importin-a_IBB_sf"/>
</dbReference>
<evidence type="ECO:0000313" key="9">
    <source>
        <dbReference type="EMBL" id="CAG5131546.1"/>
    </source>
</evidence>
<dbReference type="Pfam" id="PF16186">
    <property type="entry name" value="Arm_3"/>
    <property type="match status" value="1"/>
</dbReference>
<dbReference type="AlphaFoldDB" id="A0A8S3ZXL5"/>
<proteinExistence type="inferred from homology"/>
<dbReference type="GO" id="GO:0005737">
    <property type="term" value="C:cytoplasm"/>
    <property type="evidence" value="ECO:0007669"/>
    <property type="project" value="InterPro"/>
</dbReference>
<protein>
    <recommendedName>
        <fullName evidence="5">Importin subunit alpha</fullName>
    </recommendedName>
</protein>
<evidence type="ECO:0000259" key="8">
    <source>
        <dbReference type="PROSITE" id="PS51214"/>
    </source>
</evidence>
<dbReference type="Gene3D" id="1.20.5.690">
    <property type="entry name" value="Importin-alpha, importin-beta-binding domain"/>
    <property type="match status" value="1"/>
</dbReference>
<comment type="similarity">
    <text evidence="1 5">Belongs to the importin alpha family.</text>
</comment>
<feature type="domain" description="IBB" evidence="8">
    <location>
        <begin position="1"/>
        <end position="60"/>
    </location>
</feature>
<evidence type="ECO:0000256" key="6">
    <source>
        <dbReference type="PROSITE-ProRule" id="PRU00259"/>
    </source>
</evidence>
<dbReference type="SUPFAM" id="SSF48371">
    <property type="entry name" value="ARM repeat"/>
    <property type="match status" value="1"/>
</dbReference>
<dbReference type="GO" id="GO:0006606">
    <property type="term" value="P:protein import into nucleus"/>
    <property type="evidence" value="ECO:0007669"/>
    <property type="project" value="InterPro"/>
</dbReference>
<dbReference type="GO" id="GO:0005634">
    <property type="term" value="C:nucleus"/>
    <property type="evidence" value="ECO:0007669"/>
    <property type="project" value="UniProtKB-ARBA"/>
</dbReference>
<organism evidence="9 10">
    <name type="scientific">Candidula unifasciata</name>
    <dbReference type="NCBI Taxonomy" id="100452"/>
    <lineage>
        <taxon>Eukaryota</taxon>
        <taxon>Metazoa</taxon>
        <taxon>Spiralia</taxon>
        <taxon>Lophotrochozoa</taxon>
        <taxon>Mollusca</taxon>
        <taxon>Gastropoda</taxon>
        <taxon>Heterobranchia</taxon>
        <taxon>Euthyneura</taxon>
        <taxon>Panpulmonata</taxon>
        <taxon>Eupulmonata</taxon>
        <taxon>Stylommatophora</taxon>
        <taxon>Helicina</taxon>
        <taxon>Helicoidea</taxon>
        <taxon>Geomitridae</taxon>
        <taxon>Candidula</taxon>
    </lineage>
</organism>
<dbReference type="Proteomes" id="UP000678393">
    <property type="component" value="Unassembled WGS sequence"/>
</dbReference>
<evidence type="ECO:0000313" key="10">
    <source>
        <dbReference type="Proteomes" id="UP000678393"/>
    </source>
</evidence>
<dbReference type="FunFam" id="1.25.10.10:FF:000009">
    <property type="entry name" value="Importin subunit alpha"/>
    <property type="match status" value="1"/>
</dbReference>
<dbReference type="Pfam" id="PF01749">
    <property type="entry name" value="IBB"/>
    <property type="match status" value="1"/>
</dbReference>
<keyword evidence="3" id="KW-0677">Repeat</keyword>
<dbReference type="Pfam" id="PF00514">
    <property type="entry name" value="Arm"/>
    <property type="match status" value="8"/>
</dbReference>